<dbReference type="InterPro" id="IPR041469">
    <property type="entry name" value="Subtilisin-like_FN3"/>
</dbReference>
<evidence type="ECO:0000259" key="5">
    <source>
        <dbReference type="Pfam" id="PF17766"/>
    </source>
</evidence>
<dbReference type="FunFam" id="3.30.70.80:FF:000003">
    <property type="entry name" value="Subtilisin-like protease SBT1.9"/>
    <property type="match status" value="1"/>
</dbReference>
<dbReference type="Gene3D" id="3.30.70.80">
    <property type="entry name" value="Peptidase S8 propeptide/proteinase inhibitor I9"/>
    <property type="match status" value="1"/>
</dbReference>
<evidence type="ECO:0000256" key="2">
    <source>
        <dbReference type="ARBA" id="ARBA00022729"/>
    </source>
</evidence>
<dbReference type="InterPro" id="IPR010259">
    <property type="entry name" value="S8pro/Inhibitor_I9"/>
</dbReference>
<evidence type="ECO:0000256" key="3">
    <source>
        <dbReference type="SAM" id="SignalP"/>
    </source>
</evidence>
<evidence type="ECO:0000313" key="6">
    <source>
        <dbReference type="EMBL" id="GFZ15307.1"/>
    </source>
</evidence>
<evidence type="ECO:0000256" key="1">
    <source>
        <dbReference type="ARBA" id="ARBA00011073"/>
    </source>
</evidence>
<feature type="signal peptide" evidence="3">
    <location>
        <begin position="1"/>
        <end position="22"/>
    </location>
</feature>
<accession>A0A7J0GWT7</accession>
<dbReference type="EMBL" id="BJWL01000024">
    <property type="protein sequence ID" value="GFZ15307.1"/>
    <property type="molecule type" value="Genomic_DNA"/>
</dbReference>
<dbReference type="Pfam" id="PF05922">
    <property type="entry name" value="Inhibitor_I9"/>
    <property type="match status" value="1"/>
</dbReference>
<comment type="caution">
    <text evidence="6">The sequence shown here is derived from an EMBL/GenBank/DDBJ whole genome shotgun (WGS) entry which is preliminary data.</text>
</comment>
<name>A0A7J0GWT7_9ERIC</name>
<dbReference type="Proteomes" id="UP000585474">
    <property type="component" value="Unassembled WGS sequence"/>
</dbReference>
<keyword evidence="7" id="KW-1185">Reference proteome</keyword>
<keyword evidence="2 3" id="KW-0732">Signal</keyword>
<proteinExistence type="inferred from homology"/>
<evidence type="ECO:0000259" key="4">
    <source>
        <dbReference type="Pfam" id="PF05922"/>
    </source>
</evidence>
<feature type="chain" id="PRO_5029702168" evidence="3">
    <location>
        <begin position="23"/>
        <end position="246"/>
    </location>
</feature>
<sequence>MSGTPVKWLLLSLSSLLFLCSAKTPLAKKTYIVQMDKSAMPETFTDHIEWYASVIKSVTTIPEKEATGDEERIIYTYQTAFHGVAARLSEEEAERLEELSWCGGSQDYFEFLCSQALTQGQLQVFAKFSKRSCRHSLANPGDLNYPALSAVFPESTNVTVLTLHRTVTNVGPPVSNYHVNVSPFKGAFVKVEPAMLKFTRKNQKLSYKVMFTTKSRQTEPEFGSLIWKDGLYVVRSPVAITWMSQI</sequence>
<dbReference type="InterPro" id="IPR037045">
    <property type="entry name" value="S8pro/Inhibitor_I9_sf"/>
</dbReference>
<dbReference type="OrthoDB" id="1724625at2759"/>
<dbReference type="Gene3D" id="2.60.40.2310">
    <property type="match status" value="1"/>
</dbReference>
<reference evidence="6 7" key="1">
    <citation type="submission" date="2019-07" db="EMBL/GenBank/DDBJ databases">
        <title>De Novo Assembly of kiwifruit Actinidia rufa.</title>
        <authorList>
            <person name="Sugita-Konishi S."/>
            <person name="Sato K."/>
            <person name="Mori E."/>
            <person name="Abe Y."/>
            <person name="Kisaki G."/>
            <person name="Hamano K."/>
            <person name="Suezawa K."/>
            <person name="Otani M."/>
            <person name="Fukuda T."/>
            <person name="Manabe T."/>
            <person name="Gomi K."/>
            <person name="Tabuchi M."/>
            <person name="Akimitsu K."/>
            <person name="Kataoka I."/>
        </authorList>
    </citation>
    <scope>NUCLEOTIDE SEQUENCE [LARGE SCALE GENOMIC DNA]</scope>
    <source>
        <strain evidence="7">cv. Fuchu</strain>
    </source>
</reference>
<evidence type="ECO:0000313" key="7">
    <source>
        <dbReference type="Proteomes" id="UP000585474"/>
    </source>
</evidence>
<gene>
    <name evidence="6" type="ORF">Acr_24g0014970</name>
</gene>
<dbReference type="Pfam" id="PF17766">
    <property type="entry name" value="fn3_6"/>
    <property type="match status" value="1"/>
</dbReference>
<dbReference type="PANTHER" id="PTHR10795">
    <property type="entry name" value="PROPROTEIN CONVERTASE SUBTILISIN/KEXIN"/>
    <property type="match status" value="1"/>
</dbReference>
<protein>
    <submittedName>
        <fullName evidence="6">Subtilase 1.3</fullName>
    </submittedName>
</protein>
<comment type="similarity">
    <text evidence="1">Belongs to the peptidase S8 family.</text>
</comment>
<feature type="domain" description="Subtilisin-like protease fibronectin type-III" evidence="5">
    <location>
        <begin position="142"/>
        <end position="240"/>
    </location>
</feature>
<dbReference type="InterPro" id="IPR045051">
    <property type="entry name" value="SBT"/>
</dbReference>
<organism evidence="6 7">
    <name type="scientific">Actinidia rufa</name>
    <dbReference type="NCBI Taxonomy" id="165716"/>
    <lineage>
        <taxon>Eukaryota</taxon>
        <taxon>Viridiplantae</taxon>
        <taxon>Streptophyta</taxon>
        <taxon>Embryophyta</taxon>
        <taxon>Tracheophyta</taxon>
        <taxon>Spermatophyta</taxon>
        <taxon>Magnoliopsida</taxon>
        <taxon>eudicotyledons</taxon>
        <taxon>Gunneridae</taxon>
        <taxon>Pentapetalae</taxon>
        <taxon>asterids</taxon>
        <taxon>Ericales</taxon>
        <taxon>Actinidiaceae</taxon>
        <taxon>Actinidia</taxon>
    </lineage>
</organism>
<dbReference type="AlphaFoldDB" id="A0A7J0GWT7"/>
<feature type="domain" description="Inhibitor I9" evidence="4">
    <location>
        <begin position="30"/>
        <end position="98"/>
    </location>
</feature>